<sequence>MTTAHTRFETSSADRYLGQMVKHFAHKIPAAQSGRTASLNFPVGDAELAADDGGLDIAVESADAEALDQCKAVVENHLLRFAFREEPAPLVWSD</sequence>
<dbReference type="Proteomes" id="UP000193570">
    <property type="component" value="Unassembled WGS sequence"/>
</dbReference>
<accession>A0A1X6YV55</accession>
<dbReference type="EMBL" id="FWFK01000002">
    <property type="protein sequence ID" value="SLN32342.1"/>
    <property type="molecule type" value="Genomic_DNA"/>
</dbReference>
<name>A0A1X6YV55_9RHOB</name>
<protein>
    <recommendedName>
        <fullName evidence="3">2,4-dihydroxyhept-2-ene-1,7-dioic acid aldolase</fullName>
    </recommendedName>
</protein>
<dbReference type="AlphaFoldDB" id="A0A1X6YV55"/>
<gene>
    <name evidence="1" type="ORF">ROJ8625_01485</name>
</gene>
<dbReference type="InterPro" id="IPR014543">
    <property type="entry name" value="UCP028291"/>
</dbReference>
<dbReference type="Gene3D" id="3.30.310.50">
    <property type="entry name" value="Alpha-D-phosphohexomutase, C-terminal domain"/>
    <property type="match status" value="1"/>
</dbReference>
<proteinExistence type="predicted"/>
<dbReference type="Pfam" id="PF09981">
    <property type="entry name" value="DUF2218"/>
    <property type="match status" value="1"/>
</dbReference>
<keyword evidence="2" id="KW-1185">Reference proteome</keyword>
<dbReference type="OrthoDB" id="9806511at2"/>
<dbReference type="RefSeq" id="WP_085791205.1">
    <property type="nucleotide sequence ID" value="NZ_FWFK01000002.1"/>
</dbReference>
<organism evidence="1 2">
    <name type="scientific">Roseivivax jejudonensis</name>
    <dbReference type="NCBI Taxonomy" id="1529041"/>
    <lineage>
        <taxon>Bacteria</taxon>
        <taxon>Pseudomonadati</taxon>
        <taxon>Pseudomonadota</taxon>
        <taxon>Alphaproteobacteria</taxon>
        <taxon>Rhodobacterales</taxon>
        <taxon>Roseobacteraceae</taxon>
        <taxon>Roseivivax</taxon>
    </lineage>
</organism>
<evidence type="ECO:0000313" key="1">
    <source>
        <dbReference type="EMBL" id="SLN32342.1"/>
    </source>
</evidence>
<reference evidence="1 2" key="1">
    <citation type="submission" date="2017-03" db="EMBL/GenBank/DDBJ databases">
        <authorList>
            <person name="Afonso C.L."/>
            <person name="Miller P.J."/>
            <person name="Scott M.A."/>
            <person name="Spackman E."/>
            <person name="Goraichik I."/>
            <person name="Dimitrov K.M."/>
            <person name="Suarez D.L."/>
            <person name="Swayne D.E."/>
        </authorList>
    </citation>
    <scope>NUCLEOTIDE SEQUENCE [LARGE SCALE GENOMIC DNA]</scope>
    <source>
        <strain evidence="1 2">CECT 8625</strain>
    </source>
</reference>
<evidence type="ECO:0000313" key="2">
    <source>
        <dbReference type="Proteomes" id="UP000193570"/>
    </source>
</evidence>
<evidence type="ECO:0008006" key="3">
    <source>
        <dbReference type="Google" id="ProtNLM"/>
    </source>
</evidence>